<dbReference type="Proteomes" id="UP000009045">
    <property type="component" value="Plasmid pSmeSM11b"/>
</dbReference>
<name>A4KVI4_SINMM</name>
<dbReference type="SUPFAM" id="SSF53098">
    <property type="entry name" value="Ribonuclease H-like"/>
    <property type="match status" value="1"/>
</dbReference>
<dbReference type="AlphaFoldDB" id="A4KVI4"/>
<dbReference type="InterPro" id="IPR012337">
    <property type="entry name" value="RNaseH-like_sf"/>
</dbReference>
<dbReference type="EMBL" id="EF066650">
    <property type="protein sequence ID" value="ABN47085.1"/>
    <property type="molecule type" value="Genomic_DNA"/>
</dbReference>
<reference evidence="2 3" key="1">
    <citation type="journal article" date="2007" name="FEMS Microbiol. Lett.">
        <title>Sequence analysis of the 181-kb accessory plasmid pSmeSM11b, isolated from a dominant Sinorhizobium meliloti strain identified during a long-term field release experiment.</title>
        <authorList>
            <person name="Stiens M."/>
            <person name="Schneiker S."/>
            <person name="Puhler A."/>
            <person name="Schluter A."/>
        </authorList>
    </citation>
    <scope>NUCLEOTIDE SEQUENCE [LARGE SCALE GENOMIC DNA]</scope>
    <source>
        <strain evidence="2 3">SM11</strain>
        <plasmid evidence="3">pSmeSM11b</plasmid>
    </source>
</reference>
<organism evidence="2 3">
    <name type="scientific">Sinorhizobium meliloti (strain SM11)</name>
    <dbReference type="NCBI Taxonomy" id="707241"/>
    <lineage>
        <taxon>Bacteria</taxon>
        <taxon>Pseudomonadati</taxon>
        <taxon>Pseudomonadota</taxon>
        <taxon>Alphaproteobacteria</taxon>
        <taxon>Hyphomicrobiales</taxon>
        <taxon>Rhizobiaceae</taxon>
        <taxon>Sinorhizobium/Ensifer group</taxon>
        <taxon>Sinorhizobium</taxon>
    </lineage>
</organism>
<dbReference type="RefSeq" id="WP_012477273.1">
    <property type="nucleotide sequence ID" value="NC_010865.1"/>
</dbReference>
<evidence type="ECO:0000313" key="3">
    <source>
        <dbReference type="Proteomes" id="UP000009045"/>
    </source>
</evidence>
<dbReference type="InterPro" id="IPR038721">
    <property type="entry name" value="IS701-like_DDE_dom"/>
</dbReference>
<proteinExistence type="predicted"/>
<sequence>MSEQHDCSREPGDAVPHILRKWLSPFRFWFTAPSWEHLLVLVMGALLSPGKRTVTACLRITGRAEVSNFAAYHQLLNRARWNSRTLAARLLSVIVARLVPEGPVVIGMDDTIERRWGQRIAARGIYRDPVRSSHGHFVKASGLRWLSFMVLSPVPWAKCIKALPVLTILCPSERHDQKKGRKHKLLTDWARQGVLQLCRWLPGREIIFVGDSSFAVHTLAAALPDTATLITRLRLDASLFAPPDQRHEHTLGRPAQKGRPLPKLKTLLKDAKTEWQRIVASSWYGKQTDKTLDVTSEPASGIGVERPQDQFAGFSFAIHQAVVNPRRS</sequence>
<protein>
    <recommendedName>
        <fullName evidence="1">Transposase IS701-like DDE domain-containing protein</fullName>
    </recommendedName>
</protein>
<reference evidence="3" key="2">
    <citation type="journal article" date="2011" name="J. Biotechnol.">
        <title>The complete genome sequence of the dominant Sinorhizobium meliloti field isolate SM11 extends the S. meliloti pan-genome.</title>
        <authorList>
            <person name="Schneiker-Bekel S."/>
            <person name="Wibberg D."/>
            <person name="Bekel T."/>
            <person name="Blom J."/>
            <person name="Linke B."/>
            <person name="Neuweger H."/>
            <person name="Stiens M."/>
            <person name="Vorholter F.J."/>
            <person name="Weidner S."/>
            <person name="Goesmann A."/>
            <person name="Puhler A."/>
            <person name="Schluter A."/>
        </authorList>
    </citation>
    <scope>NUCLEOTIDE SEQUENCE [LARGE SCALE GENOMIC DNA]</scope>
    <source>
        <strain evidence="3">SM11</strain>
        <plasmid evidence="3">pSmeSM11b</plasmid>
    </source>
</reference>
<evidence type="ECO:0000313" key="2">
    <source>
        <dbReference type="EMBL" id="ABN47085.1"/>
    </source>
</evidence>
<accession>A4KVI4</accession>
<keyword evidence="2" id="KW-0614">Plasmid</keyword>
<gene>
    <name evidence="2" type="primary">orf79</name>
</gene>
<evidence type="ECO:0000259" key="1">
    <source>
        <dbReference type="Pfam" id="PF13546"/>
    </source>
</evidence>
<geneLocation type="plasmid" evidence="2 3">
    <name>pSmeSM11b</name>
</geneLocation>
<dbReference type="Pfam" id="PF13546">
    <property type="entry name" value="DDE_5"/>
    <property type="match status" value="1"/>
</dbReference>
<feature type="domain" description="Transposase IS701-like DDE" evidence="1">
    <location>
        <begin position="37"/>
        <end position="283"/>
    </location>
</feature>